<protein>
    <submittedName>
        <fullName evidence="2">Uncharacterized protein</fullName>
    </submittedName>
</protein>
<evidence type="ECO:0000313" key="3">
    <source>
        <dbReference type="Proteomes" id="UP001352852"/>
    </source>
</evidence>
<evidence type="ECO:0000313" key="2">
    <source>
        <dbReference type="EMBL" id="MED6295571.1"/>
    </source>
</evidence>
<comment type="caution">
    <text evidence="2">The sequence shown here is derived from an EMBL/GenBank/DDBJ whole genome shotgun (WGS) entry which is preliminary data.</text>
</comment>
<evidence type="ECO:0000256" key="1">
    <source>
        <dbReference type="SAM" id="MobiDB-lite"/>
    </source>
</evidence>
<dbReference type="Proteomes" id="UP001352852">
    <property type="component" value="Unassembled WGS sequence"/>
</dbReference>
<name>A0ABU7F8H2_9TELE</name>
<accession>A0ABU7F8H2</accession>
<feature type="region of interest" description="Disordered" evidence="1">
    <location>
        <begin position="77"/>
        <end position="96"/>
    </location>
</feature>
<sequence>MYTSFTSSTDIIVRHTILRFCQESIVYPEKNGPSGQEGSSLPCLPIAEILSIVLRDQLTRFIIREICKERLQKKTRHRAEAGQTGKDAGDRRKTSSSTESRNCFCVVVFFVSAVFFQSPSRQIIHTEPGFAGGFFLLKGSFLLHCRYMHAQYEGLLQSRRK</sequence>
<reference evidence="2 3" key="1">
    <citation type="submission" date="2021-06" db="EMBL/GenBank/DDBJ databases">
        <authorList>
            <person name="Palmer J.M."/>
        </authorList>
    </citation>
    <scope>NUCLEOTIDE SEQUENCE [LARGE SCALE GENOMIC DNA]</scope>
    <source>
        <strain evidence="2 3">CL_MEX2019</strain>
        <tissue evidence="2">Muscle</tissue>
    </source>
</reference>
<dbReference type="EMBL" id="JAHUTJ010080366">
    <property type="protein sequence ID" value="MED6295571.1"/>
    <property type="molecule type" value="Genomic_DNA"/>
</dbReference>
<gene>
    <name evidence="2" type="ORF">CHARACLAT_033131</name>
</gene>
<keyword evidence="3" id="KW-1185">Reference proteome</keyword>
<organism evidence="2 3">
    <name type="scientific">Characodon lateralis</name>
    <dbReference type="NCBI Taxonomy" id="208331"/>
    <lineage>
        <taxon>Eukaryota</taxon>
        <taxon>Metazoa</taxon>
        <taxon>Chordata</taxon>
        <taxon>Craniata</taxon>
        <taxon>Vertebrata</taxon>
        <taxon>Euteleostomi</taxon>
        <taxon>Actinopterygii</taxon>
        <taxon>Neopterygii</taxon>
        <taxon>Teleostei</taxon>
        <taxon>Neoteleostei</taxon>
        <taxon>Acanthomorphata</taxon>
        <taxon>Ovalentaria</taxon>
        <taxon>Atherinomorphae</taxon>
        <taxon>Cyprinodontiformes</taxon>
        <taxon>Goodeidae</taxon>
        <taxon>Characodon</taxon>
    </lineage>
</organism>
<proteinExistence type="predicted"/>